<comment type="pathway">
    <text evidence="1 9">Sulfur metabolism; glutathione biosynthesis; glutathione from L-cysteine and L-glutamate: step 2/2.</text>
</comment>
<keyword evidence="6 9" id="KW-0547">Nucleotide-binding</keyword>
<evidence type="ECO:0000259" key="14">
    <source>
        <dbReference type="Pfam" id="PF03199"/>
    </source>
</evidence>
<accession>A0A5C3L505</accession>
<keyword evidence="5 9" id="KW-0479">Metal-binding</keyword>
<evidence type="ECO:0000256" key="1">
    <source>
        <dbReference type="ARBA" id="ARBA00004965"/>
    </source>
</evidence>
<keyword evidence="4 9" id="KW-0317">Glutathione biosynthesis</keyword>
<evidence type="ECO:0000256" key="5">
    <source>
        <dbReference type="ARBA" id="ARBA00022723"/>
    </source>
</evidence>
<evidence type="ECO:0000313" key="16">
    <source>
        <dbReference type="Proteomes" id="UP000307440"/>
    </source>
</evidence>
<dbReference type="PANTHER" id="PTHR11130">
    <property type="entry name" value="GLUTATHIONE SYNTHETASE"/>
    <property type="match status" value="1"/>
</dbReference>
<dbReference type="UniPathway" id="UPA00142">
    <property type="reaction ID" value="UER00210"/>
</dbReference>
<comment type="catalytic activity">
    <reaction evidence="9">
        <text>gamma-L-glutamyl-L-cysteine + glycine + ATP = glutathione + ADP + phosphate + H(+)</text>
        <dbReference type="Rhea" id="RHEA:13557"/>
        <dbReference type="ChEBI" id="CHEBI:15378"/>
        <dbReference type="ChEBI" id="CHEBI:30616"/>
        <dbReference type="ChEBI" id="CHEBI:43474"/>
        <dbReference type="ChEBI" id="CHEBI:57305"/>
        <dbReference type="ChEBI" id="CHEBI:57925"/>
        <dbReference type="ChEBI" id="CHEBI:58173"/>
        <dbReference type="ChEBI" id="CHEBI:456216"/>
        <dbReference type="EC" id="6.3.2.3"/>
    </reaction>
</comment>
<dbReference type="InterPro" id="IPR014709">
    <property type="entry name" value="Glutathione_synthase_C_euk"/>
</dbReference>
<feature type="binding site" evidence="10">
    <location>
        <position position="427"/>
    </location>
    <ligand>
        <name>ATP</name>
        <dbReference type="ChEBI" id="CHEBI:30616"/>
    </ligand>
</feature>
<feature type="binding site" evidence="10">
    <location>
        <position position="518"/>
    </location>
    <ligand>
        <name>ATP</name>
        <dbReference type="ChEBI" id="CHEBI:30616"/>
    </ligand>
</feature>
<dbReference type="InterPro" id="IPR014042">
    <property type="entry name" value="Glutathione_synthase_a-hlx"/>
</dbReference>
<keyword evidence="3 9" id="KW-0436">Ligase</keyword>
<feature type="compositionally biased region" description="Polar residues" evidence="13">
    <location>
        <begin position="384"/>
        <end position="397"/>
    </location>
</feature>
<dbReference type="EC" id="6.3.2.3" evidence="9"/>
<gene>
    <name evidence="15" type="ORF">FA15DRAFT_685761</name>
</gene>
<feature type="binding site" evidence="10">
    <location>
        <position position="161"/>
    </location>
    <ligand>
        <name>ATP</name>
        <dbReference type="ChEBI" id="CHEBI:30616"/>
    </ligand>
</feature>
<dbReference type="GO" id="GO:0043295">
    <property type="term" value="F:glutathione binding"/>
    <property type="evidence" value="ECO:0007669"/>
    <property type="project" value="UniProtKB-UniRule"/>
</dbReference>
<feature type="region of interest" description="Disordered" evidence="13">
    <location>
        <begin position="381"/>
        <end position="409"/>
    </location>
</feature>
<feature type="binding site" evidence="10">
    <location>
        <position position="142"/>
    </location>
    <ligand>
        <name>substrate</name>
    </ligand>
</feature>
<dbReference type="STRING" id="230819.A0A5C3L505"/>
<evidence type="ECO:0000256" key="9">
    <source>
        <dbReference type="PIRNR" id="PIRNR001558"/>
    </source>
</evidence>
<evidence type="ECO:0000256" key="7">
    <source>
        <dbReference type="ARBA" id="ARBA00022840"/>
    </source>
</evidence>
<evidence type="ECO:0000256" key="11">
    <source>
        <dbReference type="PIRSR" id="PIRSR001558-2"/>
    </source>
</evidence>
<dbReference type="Gene3D" id="3.30.1490.80">
    <property type="match status" value="1"/>
</dbReference>
<dbReference type="Pfam" id="PF03199">
    <property type="entry name" value="GSH_synthase"/>
    <property type="match status" value="1"/>
</dbReference>
<feature type="binding site" evidence="12">
    <location>
        <begin position="304"/>
        <end position="307"/>
    </location>
    <ligand>
        <name>substrate</name>
    </ligand>
</feature>
<feature type="binding site" evidence="10">
    <location>
        <position position="491"/>
    </location>
    <ligand>
        <name>ATP</name>
        <dbReference type="ChEBI" id="CHEBI:30616"/>
    </ligand>
</feature>
<dbReference type="EMBL" id="ML210162">
    <property type="protein sequence ID" value="TFK27692.1"/>
    <property type="molecule type" value="Genomic_DNA"/>
</dbReference>
<dbReference type="SUPFAM" id="SSF56059">
    <property type="entry name" value="Glutathione synthetase ATP-binding domain-like"/>
    <property type="match status" value="1"/>
</dbReference>
<comment type="similarity">
    <text evidence="2 9">Belongs to the eukaryotic GSH synthase family.</text>
</comment>
<dbReference type="SUPFAM" id="SSF52440">
    <property type="entry name" value="PreATP-grasp domain"/>
    <property type="match status" value="1"/>
</dbReference>
<keyword evidence="16" id="KW-1185">Reference proteome</keyword>
<feature type="binding site" evidence="11">
    <location>
        <position position="161"/>
    </location>
    <ligand>
        <name>Mg(2+)</name>
        <dbReference type="ChEBI" id="CHEBI:18420"/>
    </ligand>
</feature>
<dbReference type="Gene3D" id="3.40.50.1760">
    <property type="entry name" value="Glutathione synthase, substrate-binding domain superfamily, eukaryotic"/>
    <property type="match status" value="1"/>
</dbReference>
<feature type="binding site" evidence="11">
    <location>
        <position position="420"/>
    </location>
    <ligand>
        <name>Mg(2+)</name>
        <dbReference type="ChEBI" id="CHEBI:18420"/>
    </ligand>
</feature>
<dbReference type="InterPro" id="IPR005615">
    <property type="entry name" value="Glutathione_synthase"/>
</dbReference>
<dbReference type="InterPro" id="IPR014049">
    <property type="entry name" value="Glutathione_synthase_N_euk"/>
</dbReference>
<feature type="binding site" evidence="12">
    <location>
        <begin position="165"/>
        <end position="168"/>
    </location>
    <ligand>
        <name>substrate</name>
    </ligand>
</feature>
<evidence type="ECO:0000256" key="4">
    <source>
        <dbReference type="ARBA" id="ARBA00022684"/>
    </source>
</evidence>
<dbReference type="Gene3D" id="1.10.1080.10">
    <property type="entry name" value="Glutathione Synthetase, Chain A, domain 3"/>
    <property type="match status" value="1"/>
</dbReference>
<dbReference type="Gene3D" id="3.30.1490.50">
    <property type="match status" value="1"/>
</dbReference>
<evidence type="ECO:0000256" key="3">
    <source>
        <dbReference type="ARBA" id="ARBA00022598"/>
    </source>
</evidence>
<evidence type="ECO:0000256" key="10">
    <source>
        <dbReference type="PIRSR" id="PIRSR001558-1"/>
    </source>
</evidence>
<feature type="domain" description="Glutathione synthase substrate-binding" evidence="14">
    <location>
        <begin position="233"/>
        <end position="340"/>
    </location>
</feature>
<evidence type="ECO:0000313" key="15">
    <source>
        <dbReference type="EMBL" id="TFK27692.1"/>
    </source>
</evidence>
<feature type="binding site" evidence="10">
    <location>
        <begin position="416"/>
        <end position="425"/>
    </location>
    <ligand>
        <name>ATP</name>
        <dbReference type="ChEBI" id="CHEBI:30616"/>
    </ligand>
</feature>
<evidence type="ECO:0000256" key="13">
    <source>
        <dbReference type="SAM" id="MobiDB-lite"/>
    </source>
</evidence>
<dbReference type="GO" id="GO:0005829">
    <property type="term" value="C:cytosol"/>
    <property type="evidence" value="ECO:0007669"/>
    <property type="project" value="TreeGrafter"/>
</dbReference>
<proteinExistence type="inferred from homology"/>
<feature type="binding site" evidence="10">
    <location>
        <position position="516"/>
    </location>
    <ligand>
        <name>substrate</name>
    </ligand>
</feature>
<dbReference type="NCBIfam" id="TIGR01986">
    <property type="entry name" value="glut_syn_euk"/>
    <property type="match status" value="1"/>
</dbReference>
<dbReference type="OrthoDB" id="2020073at2759"/>
<evidence type="ECO:0000256" key="2">
    <source>
        <dbReference type="ARBA" id="ARBA00010385"/>
    </source>
</evidence>
<keyword evidence="8 9" id="KW-0460">Magnesium</keyword>
<dbReference type="InterPro" id="IPR016185">
    <property type="entry name" value="PreATP-grasp_dom_sf"/>
</dbReference>
<dbReference type="GO" id="GO:0000287">
    <property type="term" value="F:magnesium ion binding"/>
    <property type="evidence" value="ECO:0007669"/>
    <property type="project" value="UniProtKB-UniRule"/>
</dbReference>
<dbReference type="InterPro" id="IPR004887">
    <property type="entry name" value="GSH_synth_subst-bd"/>
</dbReference>
<keyword evidence="7 9" id="KW-0067">ATP-binding</keyword>
<dbReference type="GO" id="GO:0004363">
    <property type="term" value="F:glutathione synthase activity"/>
    <property type="evidence" value="ECO:0007669"/>
    <property type="project" value="UniProtKB-UniRule"/>
</dbReference>
<feature type="binding site" evidence="10">
    <location>
        <position position="248"/>
    </location>
    <ligand>
        <name>substrate</name>
    </ligand>
</feature>
<dbReference type="GO" id="GO:0005524">
    <property type="term" value="F:ATP binding"/>
    <property type="evidence" value="ECO:0007669"/>
    <property type="project" value="UniProtKB-UniRule"/>
</dbReference>
<dbReference type="Pfam" id="PF03917">
    <property type="entry name" value="GSH_synth_ATP"/>
    <property type="match status" value="1"/>
</dbReference>
<feature type="binding site" evidence="10">
    <location>
        <begin position="449"/>
        <end position="452"/>
    </location>
    <ligand>
        <name>ATP</name>
        <dbReference type="ChEBI" id="CHEBI:30616"/>
    </ligand>
</feature>
<feature type="binding site" evidence="10">
    <location>
        <position position="343"/>
    </location>
    <ligand>
        <name>ATP</name>
        <dbReference type="ChEBI" id="CHEBI:30616"/>
    </ligand>
</feature>
<dbReference type="Gene3D" id="3.30.470.20">
    <property type="entry name" value="ATP-grasp fold, B domain"/>
    <property type="match status" value="1"/>
</dbReference>
<protein>
    <recommendedName>
        <fullName evidence="9">Glutathione synthetase</fullName>
        <shortName evidence="9">GSH-S</shortName>
        <ecNumber evidence="9">6.3.2.3</ecNumber>
    </recommendedName>
</protein>
<name>A0A5C3L505_COPMA</name>
<dbReference type="InterPro" id="IPR037013">
    <property type="entry name" value="GSH-S_sub-bd_sf"/>
</dbReference>
<reference evidence="15 16" key="1">
    <citation type="journal article" date="2019" name="Nat. Ecol. Evol.">
        <title>Megaphylogeny resolves global patterns of mushroom evolution.</title>
        <authorList>
            <person name="Varga T."/>
            <person name="Krizsan K."/>
            <person name="Foldi C."/>
            <person name="Dima B."/>
            <person name="Sanchez-Garcia M."/>
            <person name="Sanchez-Ramirez S."/>
            <person name="Szollosi G.J."/>
            <person name="Szarkandi J.G."/>
            <person name="Papp V."/>
            <person name="Albert L."/>
            <person name="Andreopoulos W."/>
            <person name="Angelini C."/>
            <person name="Antonin V."/>
            <person name="Barry K.W."/>
            <person name="Bougher N.L."/>
            <person name="Buchanan P."/>
            <person name="Buyck B."/>
            <person name="Bense V."/>
            <person name="Catcheside P."/>
            <person name="Chovatia M."/>
            <person name="Cooper J."/>
            <person name="Damon W."/>
            <person name="Desjardin D."/>
            <person name="Finy P."/>
            <person name="Geml J."/>
            <person name="Haridas S."/>
            <person name="Hughes K."/>
            <person name="Justo A."/>
            <person name="Karasinski D."/>
            <person name="Kautmanova I."/>
            <person name="Kiss B."/>
            <person name="Kocsube S."/>
            <person name="Kotiranta H."/>
            <person name="LaButti K.M."/>
            <person name="Lechner B.E."/>
            <person name="Liimatainen K."/>
            <person name="Lipzen A."/>
            <person name="Lukacs Z."/>
            <person name="Mihaltcheva S."/>
            <person name="Morgado L.N."/>
            <person name="Niskanen T."/>
            <person name="Noordeloos M.E."/>
            <person name="Ohm R.A."/>
            <person name="Ortiz-Santana B."/>
            <person name="Ovrebo C."/>
            <person name="Racz N."/>
            <person name="Riley R."/>
            <person name="Savchenko A."/>
            <person name="Shiryaev A."/>
            <person name="Soop K."/>
            <person name="Spirin V."/>
            <person name="Szebenyi C."/>
            <person name="Tomsovsky M."/>
            <person name="Tulloss R.E."/>
            <person name="Uehling J."/>
            <person name="Grigoriev I.V."/>
            <person name="Vagvolgyi C."/>
            <person name="Papp T."/>
            <person name="Martin F.M."/>
            <person name="Miettinen O."/>
            <person name="Hibbett D.S."/>
            <person name="Nagy L.G."/>
        </authorList>
    </citation>
    <scope>NUCLEOTIDE SEQUENCE [LARGE SCALE GENOMIC DNA]</scope>
    <source>
        <strain evidence="15 16">CBS 121175</strain>
    </source>
</reference>
<comment type="cofactor">
    <cofactor evidence="9 11">
        <name>Mg(2+)</name>
        <dbReference type="ChEBI" id="CHEBI:18420"/>
    </cofactor>
    <text evidence="9 11">Binds 1 Mg(2+) ion per subunit.</text>
</comment>
<dbReference type="PANTHER" id="PTHR11130:SF0">
    <property type="entry name" value="GLUTATHIONE SYNTHETASE"/>
    <property type="match status" value="1"/>
</dbReference>
<feature type="binding site" evidence="12">
    <location>
        <begin position="242"/>
        <end position="244"/>
    </location>
    <ligand>
        <name>substrate</name>
    </ligand>
</feature>
<dbReference type="Proteomes" id="UP000307440">
    <property type="component" value="Unassembled WGS sequence"/>
</dbReference>
<organism evidence="15 16">
    <name type="scientific">Coprinopsis marcescibilis</name>
    <name type="common">Agaric fungus</name>
    <name type="synonym">Psathyrella marcescibilis</name>
    <dbReference type="NCBI Taxonomy" id="230819"/>
    <lineage>
        <taxon>Eukaryota</taxon>
        <taxon>Fungi</taxon>
        <taxon>Dikarya</taxon>
        <taxon>Basidiomycota</taxon>
        <taxon>Agaricomycotina</taxon>
        <taxon>Agaricomycetes</taxon>
        <taxon>Agaricomycetidae</taxon>
        <taxon>Agaricales</taxon>
        <taxon>Agaricineae</taxon>
        <taxon>Psathyrellaceae</taxon>
        <taxon>Coprinopsis</taxon>
    </lineage>
</organism>
<evidence type="ECO:0000256" key="8">
    <source>
        <dbReference type="ARBA" id="ARBA00022842"/>
    </source>
</evidence>
<feature type="binding site" evidence="12">
    <location>
        <begin position="527"/>
        <end position="528"/>
    </location>
    <ligand>
        <name>substrate</name>
    </ligand>
</feature>
<sequence length="540" mass="59960">MTAVTKLDDPFDFSAWPPTLSEEQLRVLVGNSSTYALSHGLLYLPPGYPLHSPPPQAAIHAPLSLIPSPFPRNLFGYAQRLQGIYNVLYARIAMDTPFLDEIMGAEKGVGRVDTFIGELWRGWKKLRDQEKLPQPHHLGLFRSDYLLHAPEGQQPSIKQVEFNTISISFGCLAQRVAELHRFQHAATSYFDSSPHLKRENFPKNESIAGLAKGLAAAHKAYVSQAPGASSQAKILFVVQPGERNVFDQKWLEYELLEKHSIHIVRQTSEELISSAKVDDTTSILRVSPALSPQRDIEISVVYYRSAYMPDEYPTPEHYTVRFLLESSLAIKCPTIPLQLAGGKKVQEVLGKPGIVEKFLPDFTPEQIAELRDSFMDMWGLDENIQPSDGTSDASGTSHEPPGTTKARREYTSLVLKPQREGGGNNVYKDDIPAFLDSLPAEEREAWIAMRLIEVPRGVRGWLLRAGSFDTSENDASNSAKHNAVEAEVVSELGIFGWALFGQDQPLEEQEVGWLVRTKGKDSNEGGVATGFSVLDSLILV</sequence>
<dbReference type="AlphaFoldDB" id="A0A5C3L505"/>
<evidence type="ECO:0000256" key="12">
    <source>
        <dbReference type="PIRSR" id="PIRSR001558-3"/>
    </source>
</evidence>
<feature type="binding site" evidence="11">
    <location>
        <position position="163"/>
    </location>
    <ligand>
        <name>Mg(2+)</name>
        <dbReference type="ChEBI" id="CHEBI:18420"/>
    </ligand>
</feature>
<feature type="binding site" evidence="10">
    <location>
        <position position="524"/>
    </location>
    <ligand>
        <name>ATP</name>
        <dbReference type="ChEBI" id="CHEBI:30616"/>
    </ligand>
</feature>
<evidence type="ECO:0000256" key="6">
    <source>
        <dbReference type="ARBA" id="ARBA00022741"/>
    </source>
</evidence>
<dbReference type="PIRSF" id="PIRSF001558">
    <property type="entry name" value="GSHase"/>
    <property type="match status" value="1"/>
</dbReference>